<evidence type="ECO:0000313" key="1">
    <source>
        <dbReference type="EMBL" id="EJD34713.1"/>
    </source>
</evidence>
<name>J0CW39_AURST</name>
<reference evidence="2" key="1">
    <citation type="journal article" date="2012" name="Science">
        <title>The Paleozoic origin of enzymatic lignin decomposition reconstructed from 31 fungal genomes.</title>
        <authorList>
            <person name="Floudas D."/>
            <person name="Binder M."/>
            <person name="Riley R."/>
            <person name="Barry K."/>
            <person name="Blanchette R.A."/>
            <person name="Henrissat B."/>
            <person name="Martinez A.T."/>
            <person name="Otillar R."/>
            <person name="Spatafora J.W."/>
            <person name="Yadav J.S."/>
            <person name="Aerts A."/>
            <person name="Benoit I."/>
            <person name="Boyd A."/>
            <person name="Carlson A."/>
            <person name="Copeland A."/>
            <person name="Coutinho P.M."/>
            <person name="de Vries R.P."/>
            <person name="Ferreira P."/>
            <person name="Findley K."/>
            <person name="Foster B."/>
            <person name="Gaskell J."/>
            <person name="Glotzer D."/>
            <person name="Gorecki P."/>
            <person name="Heitman J."/>
            <person name="Hesse C."/>
            <person name="Hori C."/>
            <person name="Igarashi K."/>
            <person name="Jurgens J.A."/>
            <person name="Kallen N."/>
            <person name="Kersten P."/>
            <person name="Kohler A."/>
            <person name="Kuees U."/>
            <person name="Kumar T.K.A."/>
            <person name="Kuo A."/>
            <person name="LaButti K."/>
            <person name="Larrondo L.F."/>
            <person name="Lindquist E."/>
            <person name="Ling A."/>
            <person name="Lombard V."/>
            <person name="Lucas S."/>
            <person name="Lundell T."/>
            <person name="Martin R."/>
            <person name="McLaughlin D.J."/>
            <person name="Morgenstern I."/>
            <person name="Morin E."/>
            <person name="Murat C."/>
            <person name="Nagy L.G."/>
            <person name="Nolan M."/>
            <person name="Ohm R.A."/>
            <person name="Patyshakuliyeva A."/>
            <person name="Rokas A."/>
            <person name="Ruiz-Duenas F.J."/>
            <person name="Sabat G."/>
            <person name="Salamov A."/>
            <person name="Samejima M."/>
            <person name="Schmutz J."/>
            <person name="Slot J.C."/>
            <person name="St John F."/>
            <person name="Stenlid J."/>
            <person name="Sun H."/>
            <person name="Sun S."/>
            <person name="Syed K."/>
            <person name="Tsang A."/>
            <person name="Wiebenga A."/>
            <person name="Young D."/>
            <person name="Pisabarro A."/>
            <person name="Eastwood D.C."/>
            <person name="Martin F."/>
            <person name="Cullen D."/>
            <person name="Grigoriev I.V."/>
            <person name="Hibbett D.S."/>
        </authorList>
    </citation>
    <scope>NUCLEOTIDE SEQUENCE [LARGE SCALE GENOMIC DNA]</scope>
    <source>
        <strain evidence="2">TFB10046</strain>
    </source>
</reference>
<accession>J0CW39</accession>
<evidence type="ECO:0000313" key="2">
    <source>
        <dbReference type="Proteomes" id="UP000006514"/>
    </source>
</evidence>
<gene>
    <name evidence="1" type="ORF">AURDEDRAFT_176256</name>
</gene>
<dbReference type="EMBL" id="JH687926">
    <property type="protein sequence ID" value="EJD34713.1"/>
    <property type="molecule type" value="Genomic_DNA"/>
</dbReference>
<dbReference type="InParanoid" id="J0CW39"/>
<proteinExistence type="predicted"/>
<sequence length="336" mass="38348">DLVGNGRLELAFAEHASTTPFGFALDLAFFDFSNIPRLSDGRQSIVFWYAGIVRGQLPDITRAQLGLARFLPLREAVFLIQEQPHHDCVVVRALRLFESIMEETEVIPREPVACKTAPDQLVARYTPHDQDAQCYPASMMLDPIFPPATPNTTKIVKYVFWSAADFLVRTSAVVLNEAWDRIVLGPGLRPNTPHTLLRCTRDNVSELLCAPLGTLESTCARLPFPRLWKGYRWVDGRDVPEAYTILEYETTTDPFFVTFRTWWDHKMRTLQGSLGRQEITFWYSGTFDPSRALPKGYVVLPVQQALDELKTSDVYAWTALRLCLDLLDEHKRKCHD</sequence>
<dbReference type="Proteomes" id="UP000006514">
    <property type="component" value="Unassembled WGS sequence"/>
</dbReference>
<keyword evidence="2" id="KW-1185">Reference proteome</keyword>
<protein>
    <submittedName>
        <fullName evidence="1">Uncharacterized protein</fullName>
    </submittedName>
</protein>
<dbReference type="KEGG" id="adl:AURDEDRAFT_176256"/>
<dbReference type="AlphaFoldDB" id="J0CW39"/>
<feature type="non-terminal residue" evidence="1">
    <location>
        <position position="1"/>
    </location>
</feature>
<organism evidence="1 2">
    <name type="scientific">Auricularia subglabra (strain TFB-10046 / SS5)</name>
    <name type="common">White-rot fungus</name>
    <name type="synonym">Auricularia delicata (strain TFB10046)</name>
    <dbReference type="NCBI Taxonomy" id="717982"/>
    <lineage>
        <taxon>Eukaryota</taxon>
        <taxon>Fungi</taxon>
        <taxon>Dikarya</taxon>
        <taxon>Basidiomycota</taxon>
        <taxon>Agaricomycotina</taxon>
        <taxon>Agaricomycetes</taxon>
        <taxon>Auriculariales</taxon>
        <taxon>Auriculariaceae</taxon>
        <taxon>Auricularia</taxon>
    </lineage>
</organism>